<evidence type="ECO:0000256" key="1">
    <source>
        <dbReference type="SAM" id="MobiDB-lite"/>
    </source>
</evidence>
<dbReference type="RefSeq" id="WP_059313627.1">
    <property type="nucleotide sequence ID" value="NZ_CP013987.1"/>
</dbReference>
<dbReference type="AlphaFoldDB" id="A0A0U4VJW0"/>
<dbReference type="KEGG" id="por:APT59_03805"/>
<evidence type="ECO:0000313" key="3">
    <source>
        <dbReference type="EMBL" id="ALZ83367.1"/>
    </source>
</evidence>
<dbReference type="GO" id="GO:0008808">
    <property type="term" value="F:cardiolipin synthase activity"/>
    <property type="evidence" value="ECO:0007669"/>
    <property type="project" value="TreeGrafter"/>
</dbReference>
<dbReference type="GO" id="GO:0032049">
    <property type="term" value="P:cardiolipin biosynthetic process"/>
    <property type="evidence" value="ECO:0007669"/>
    <property type="project" value="UniProtKB-ARBA"/>
</dbReference>
<feature type="domain" description="PLD phosphodiesterase" evidence="2">
    <location>
        <begin position="109"/>
        <end position="136"/>
    </location>
</feature>
<sequence length="384" mass="44363">MRGAVFPWRENNRFELLVDGGRFFPAMLESIAGASRQIDVELYLVEAGSCSEQLLVALTEAARRGVAVRCLFDGFGTLRMDAGLRRQLEEAGAELRLFNPVRFGHGLHNLHRDHRKIFIIDGEEAFVGGSGATDDFWDPAKSDCNWHEVMVRIQGPLVEDWLALFERQWEAVGRRRAWKPRPRRGRERPPPPPAAQEGQGRVAYADARQHRDILQALIRALVGGRERIWFATPYFLPTWRVRWALRRAARRGADVRLLLTGRHTDNPPVRFAGQRYYRSLLRAGVRIYEYQPRFIHAKMVLVDNWVSVGSCNFDHWNLRFNLEANVEAVDRGLSQAVAASFVKDFAQSREITLEFWRSRPWWRRAREWLWGSLDRLVIGVLGRG</sequence>
<accession>A0A0U4VJW0</accession>
<name>A0A0U4VJW0_9PSED</name>
<dbReference type="SMART" id="SM00155">
    <property type="entry name" value="PLDc"/>
    <property type="match status" value="2"/>
</dbReference>
<reference evidence="3 4" key="1">
    <citation type="submission" date="2016-01" db="EMBL/GenBank/DDBJ databases">
        <title>Annotation of Pseudomonas oryzihabitans USDA-ARS-USMARC-56511.</title>
        <authorList>
            <person name="Harhay G.P."/>
            <person name="Harhay D.M."/>
            <person name="Smith T.P.L."/>
            <person name="Bono J.L."/>
            <person name="Heaton M.P."/>
            <person name="Clawson M.L."/>
            <person name="Chitko-Mckown C.G."/>
            <person name="Capik S.F."/>
            <person name="DeDonder K.D."/>
            <person name="Apley M.D."/>
            <person name="Lubbers B.V."/>
            <person name="White B.J."/>
            <person name="Larson R.L."/>
        </authorList>
    </citation>
    <scope>NUCLEOTIDE SEQUENCE [LARGE SCALE GENOMIC DNA]</scope>
    <source>
        <strain evidence="3 4">USDA-ARS-USMARC-56511</strain>
    </source>
</reference>
<dbReference type="EMBL" id="CP013987">
    <property type="protein sequence ID" value="ALZ83367.1"/>
    <property type="molecule type" value="Genomic_DNA"/>
</dbReference>
<dbReference type="PROSITE" id="PS50035">
    <property type="entry name" value="PLD"/>
    <property type="match status" value="2"/>
</dbReference>
<dbReference type="Proteomes" id="UP000064137">
    <property type="component" value="Chromosome"/>
</dbReference>
<dbReference type="InterPro" id="IPR025202">
    <property type="entry name" value="PLD-like_dom"/>
</dbReference>
<dbReference type="OrthoDB" id="9762009at2"/>
<dbReference type="CDD" id="cd09159">
    <property type="entry name" value="PLDc_ybhO_like_2"/>
    <property type="match status" value="1"/>
</dbReference>
<dbReference type="GO" id="GO:0016020">
    <property type="term" value="C:membrane"/>
    <property type="evidence" value="ECO:0007669"/>
    <property type="project" value="TreeGrafter"/>
</dbReference>
<dbReference type="Pfam" id="PF13091">
    <property type="entry name" value="PLDc_2"/>
    <property type="match status" value="2"/>
</dbReference>
<dbReference type="PANTHER" id="PTHR21248:SF23">
    <property type="entry name" value="CARDIOLIPIN SYNTHASE B"/>
    <property type="match status" value="1"/>
</dbReference>
<dbReference type="InterPro" id="IPR001736">
    <property type="entry name" value="PLipase_D/transphosphatidylase"/>
</dbReference>
<dbReference type="PANTHER" id="PTHR21248">
    <property type="entry name" value="CARDIOLIPIN SYNTHASE"/>
    <property type="match status" value="1"/>
</dbReference>
<gene>
    <name evidence="3" type="ORF">APT59_03805</name>
</gene>
<organism evidence="3 4">
    <name type="scientific">Pseudomonas oryzihabitans</name>
    <dbReference type="NCBI Taxonomy" id="47885"/>
    <lineage>
        <taxon>Bacteria</taxon>
        <taxon>Pseudomonadati</taxon>
        <taxon>Pseudomonadota</taxon>
        <taxon>Gammaproteobacteria</taxon>
        <taxon>Pseudomonadales</taxon>
        <taxon>Pseudomonadaceae</taxon>
        <taxon>Pseudomonas</taxon>
    </lineage>
</organism>
<feature type="compositionally biased region" description="Basic residues" evidence="1">
    <location>
        <begin position="176"/>
        <end position="186"/>
    </location>
</feature>
<proteinExistence type="predicted"/>
<dbReference type="Gene3D" id="3.30.870.10">
    <property type="entry name" value="Endonuclease Chain A"/>
    <property type="match status" value="2"/>
</dbReference>
<dbReference type="SUPFAM" id="SSF56024">
    <property type="entry name" value="Phospholipase D/nuclease"/>
    <property type="match status" value="2"/>
</dbReference>
<evidence type="ECO:0000259" key="2">
    <source>
        <dbReference type="PROSITE" id="PS50035"/>
    </source>
</evidence>
<protein>
    <submittedName>
        <fullName evidence="3">Cardiolipin synthase B</fullName>
    </submittedName>
</protein>
<evidence type="ECO:0000313" key="4">
    <source>
        <dbReference type="Proteomes" id="UP000064137"/>
    </source>
</evidence>
<dbReference type="CDD" id="cd09110">
    <property type="entry name" value="PLDc_CLS_1"/>
    <property type="match status" value="1"/>
</dbReference>
<feature type="domain" description="PLD phosphodiesterase" evidence="2">
    <location>
        <begin position="291"/>
        <end position="317"/>
    </location>
</feature>
<feature type="region of interest" description="Disordered" evidence="1">
    <location>
        <begin position="176"/>
        <end position="202"/>
    </location>
</feature>